<name>A0A8X7CJC6_9ARAC</name>
<accession>A0A8X7CJC6</accession>
<comment type="caution">
    <text evidence="1">The sequence shown here is derived from an EMBL/GenBank/DDBJ whole genome shotgun (WGS) entry which is preliminary data.</text>
</comment>
<evidence type="ECO:0000313" key="1">
    <source>
        <dbReference type="EMBL" id="GFY69366.1"/>
    </source>
</evidence>
<proteinExistence type="predicted"/>
<protein>
    <submittedName>
        <fullName evidence="1">Uncharacterized protein</fullName>
    </submittedName>
</protein>
<keyword evidence="2" id="KW-1185">Reference proteome</keyword>
<organism evidence="1 2">
    <name type="scientific">Trichonephila inaurata madagascariensis</name>
    <dbReference type="NCBI Taxonomy" id="2747483"/>
    <lineage>
        <taxon>Eukaryota</taxon>
        <taxon>Metazoa</taxon>
        <taxon>Ecdysozoa</taxon>
        <taxon>Arthropoda</taxon>
        <taxon>Chelicerata</taxon>
        <taxon>Arachnida</taxon>
        <taxon>Araneae</taxon>
        <taxon>Araneomorphae</taxon>
        <taxon>Entelegynae</taxon>
        <taxon>Araneoidea</taxon>
        <taxon>Nephilidae</taxon>
        <taxon>Trichonephila</taxon>
        <taxon>Trichonephila inaurata</taxon>
    </lineage>
</organism>
<sequence length="135" mass="15709">MKQLAKEARDLSKNNSKSYVTIVDAISIVRYRLKEKTLMVNQKICKIDFSREITKTITRWRTDHFVGMKINVDNTRTYVKCKIVLMKDSLQAIFFNFPAILASLQNIRDHPFDSHLYTENIMKLAKAAINSPRSI</sequence>
<dbReference type="Proteomes" id="UP000886998">
    <property type="component" value="Unassembled WGS sequence"/>
</dbReference>
<gene>
    <name evidence="1" type="ORF">TNIN_423981</name>
</gene>
<dbReference type="EMBL" id="BMAV01017576">
    <property type="protein sequence ID" value="GFY69366.1"/>
    <property type="molecule type" value="Genomic_DNA"/>
</dbReference>
<reference evidence="1" key="1">
    <citation type="submission" date="2020-08" db="EMBL/GenBank/DDBJ databases">
        <title>Multicomponent nature underlies the extraordinary mechanical properties of spider dragline silk.</title>
        <authorList>
            <person name="Kono N."/>
            <person name="Nakamura H."/>
            <person name="Mori M."/>
            <person name="Yoshida Y."/>
            <person name="Ohtoshi R."/>
            <person name="Malay A.D."/>
            <person name="Moran D.A.P."/>
            <person name="Tomita M."/>
            <person name="Numata K."/>
            <person name="Arakawa K."/>
        </authorList>
    </citation>
    <scope>NUCLEOTIDE SEQUENCE</scope>
</reference>
<dbReference type="AlphaFoldDB" id="A0A8X7CJC6"/>
<dbReference type="OrthoDB" id="6437576at2759"/>
<evidence type="ECO:0000313" key="2">
    <source>
        <dbReference type="Proteomes" id="UP000886998"/>
    </source>
</evidence>